<keyword evidence="3" id="KW-0378">Hydrolase</keyword>
<organism evidence="6 7">
    <name type="scientific">Brassica napus</name>
    <name type="common">Rape</name>
    <dbReference type="NCBI Taxonomy" id="3708"/>
    <lineage>
        <taxon>Eukaryota</taxon>
        <taxon>Viridiplantae</taxon>
        <taxon>Streptophyta</taxon>
        <taxon>Embryophyta</taxon>
        <taxon>Tracheophyta</taxon>
        <taxon>Spermatophyta</taxon>
        <taxon>Magnoliopsida</taxon>
        <taxon>eudicotyledons</taxon>
        <taxon>Gunneridae</taxon>
        <taxon>Pentapetalae</taxon>
        <taxon>rosids</taxon>
        <taxon>malvids</taxon>
        <taxon>Brassicales</taxon>
        <taxon>Brassicaceae</taxon>
        <taxon>Brassiceae</taxon>
        <taxon>Brassica</taxon>
    </lineage>
</organism>
<dbReference type="PANTHER" id="PTHR48449:SF2">
    <property type="entry name" value="UBIQUITIN-LIKE PROTEASE FAMILY PROFILE DOMAIN-CONTAINING PROTEIN"/>
    <property type="match status" value="1"/>
</dbReference>
<evidence type="ECO:0000256" key="1">
    <source>
        <dbReference type="ARBA" id="ARBA00005234"/>
    </source>
</evidence>
<name>A0ABQ8EGM2_BRANA</name>
<keyword evidence="7" id="KW-1185">Reference proteome</keyword>
<protein>
    <recommendedName>
        <fullName evidence="5">Ubiquitin-like protease family profile domain-containing protein</fullName>
    </recommendedName>
</protein>
<dbReference type="Gene3D" id="3.40.395.10">
    <property type="entry name" value="Adenoviral Proteinase, Chain A"/>
    <property type="match status" value="1"/>
</dbReference>
<sequence>MVSARLVDCPDSPEEEDMRPIPDMMFAAGEEPVGVRVLTYQSSSSLKRIFNALDDEEVEIIRRSSFGKLIEIADKPVFSGRFARYMLSRQLKTKKKHETWFRFAGKPVRFSLREFAIVTGLPCGKFPPKSKMKLKETISETPYWPSLFGKVEVVTVSAVIKMLYRKTVKDREIRIKYACLAILESVLLPTSLKMKIAREHAEAIKDLEAFFSFPWGRLAFDMLMASIRERDEIALSQNTIAVKGFVLALQLVMVEAIPALTEVVQDTCSSSESDSEDIDGHGRDMFTKKQTLNPAHGRSVDKRSDVIVRSVLPEDPFRPIEGEYVVYSDEEHDEQVENMLHRLNSNSNFSTSMFRGGVRKHDVDRMRESCKSTSKAKRANNVRITAHDLDPCSIASLVIDKIKSQFDVMETTIKVACSRVDALEGNVVGQVESVLSKFKDEMLACVKDMVSALCKEQVVHHNGTHHIPPLGVGEVSVRANHTDQDPDVNANTIRNVLSHISAYSTPPRATKRSQDENRTPTKEVDVGYGYVPVDPVSDTCAPSAHSENCTRQNAFQQSLENGANHRQLLRETDEPTFSLGDPISDNNGRDNIEEGQGSRKSKRQKMVPSGLLDDYQCGPHLRSRLRDSQKFIFGLADISETTRKYAILATKLKAKFVFNLGGIAVYPKDIVSIVERPRMFSAKVVDILIRVLRLTIVHQLPTEGAQSSEFFDTKFVSGIIKTFPRFLKCKKKESFVFPKVLSDVFPTKDSQNIHPTRYYFPFNVANKHWVGICFDAARGIVTVLDCNTAKFKDASLDKYLTPIVQMLPYVARFACLPIGADPIIQCYDVARPKSLHQHKNPSDCGLMAVLLMATHALYGIEVCKNINNDILEEEGMCAAILAYEVYEKL</sequence>
<feature type="region of interest" description="Disordered" evidence="4">
    <location>
        <begin position="502"/>
        <end position="529"/>
    </location>
</feature>
<dbReference type="EMBL" id="JAGKQM010000002">
    <property type="protein sequence ID" value="KAH0939908.1"/>
    <property type="molecule type" value="Genomic_DNA"/>
</dbReference>
<dbReference type="Proteomes" id="UP000824890">
    <property type="component" value="Unassembled WGS sequence"/>
</dbReference>
<feature type="compositionally biased region" description="Basic and acidic residues" evidence="4">
    <location>
        <begin position="512"/>
        <end position="525"/>
    </location>
</feature>
<evidence type="ECO:0000313" key="7">
    <source>
        <dbReference type="Proteomes" id="UP000824890"/>
    </source>
</evidence>
<dbReference type="Pfam" id="PF02902">
    <property type="entry name" value="Peptidase_C48"/>
    <property type="match status" value="1"/>
</dbReference>
<dbReference type="InterPro" id="IPR003653">
    <property type="entry name" value="Peptidase_C48_C"/>
</dbReference>
<evidence type="ECO:0000256" key="3">
    <source>
        <dbReference type="ARBA" id="ARBA00022801"/>
    </source>
</evidence>
<gene>
    <name evidence="6" type="ORF">HID58_007369</name>
</gene>
<evidence type="ECO:0000256" key="4">
    <source>
        <dbReference type="SAM" id="MobiDB-lite"/>
    </source>
</evidence>
<reference evidence="6 7" key="1">
    <citation type="submission" date="2021-05" db="EMBL/GenBank/DDBJ databases">
        <title>Genome Assembly of Synthetic Allotetraploid Brassica napus Reveals Homoeologous Exchanges between Subgenomes.</title>
        <authorList>
            <person name="Davis J.T."/>
        </authorList>
    </citation>
    <scope>NUCLEOTIDE SEQUENCE [LARGE SCALE GENOMIC DNA]</scope>
    <source>
        <strain evidence="7">cv. Da-Ae</strain>
        <tissue evidence="6">Seedling</tissue>
    </source>
</reference>
<comment type="similarity">
    <text evidence="1">Belongs to the peptidase C48 family.</text>
</comment>
<comment type="caution">
    <text evidence="6">The sequence shown here is derived from an EMBL/GenBank/DDBJ whole genome shotgun (WGS) entry which is preliminary data.</text>
</comment>
<evidence type="ECO:0000313" key="6">
    <source>
        <dbReference type="EMBL" id="KAH0939908.1"/>
    </source>
</evidence>
<feature type="region of interest" description="Disordered" evidence="4">
    <location>
        <begin position="572"/>
        <end position="607"/>
    </location>
</feature>
<dbReference type="PANTHER" id="PTHR48449">
    <property type="entry name" value="DUF1985 DOMAIN-CONTAINING PROTEIN"/>
    <property type="match status" value="1"/>
</dbReference>
<dbReference type="SUPFAM" id="SSF54001">
    <property type="entry name" value="Cysteine proteinases"/>
    <property type="match status" value="1"/>
</dbReference>
<evidence type="ECO:0000259" key="5">
    <source>
        <dbReference type="PROSITE" id="PS50600"/>
    </source>
</evidence>
<dbReference type="Pfam" id="PF09331">
    <property type="entry name" value="DUF1985"/>
    <property type="match status" value="1"/>
</dbReference>
<proteinExistence type="inferred from homology"/>
<dbReference type="InterPro" id="IPR015410">
    <property type="entry name" value="DUF1985"/>
</dbReference>
<accession>A0ABQ8EGM2</accession>
<dbReference type="PROSITE" id="PS50600">
    <property type="entry name" value="ULP_PROTEASE"/>
    <property type="match status" value="1"/>
</dbReference>
<evidence type="ECO:0000256" key="2">
    <source>
        <dbReference type="ARBA" id="ARBA00022670"/>
    </source>
</evidence>
<keyword evidence="2" id="KW-0645">Protease</keyword>
<dbReference type="InterPro" id="IPR038765">
    <property type="entry name" value="Papain-like_cys_pep_sf"/>
</dbReference>
<feature type="domain" description="Ubiquitin-like protease family profile" evidence="5">
    <location>
        <begin position="663"/>
        <end position="855"/>
    </location>
</feature>